<evidence type="ECO:0000313" key="11">
    <source>
        <dbReference type="EMBL" id="KAK7962841.1"/>
    </source>
</evidence>
<feature type="compositionally biased region" description="Low complexity" evidence="9">
    <location>
        <begin position="84"/>
        <end position="95"/>
    </location>
</feature>
<dbReference type="Gene3D" id="1.10.510.10">
    <property type="entry name" value="Transferase(Phosphotransferase) domain 1"/>
    <property type="match status" value="1"/>
</dbReference>
<feature type="compositionally biased region" description="Polar residues" evidence="9">
    <location>
        <begin position="526"/>
        <end position="540"/>
    </location>
</feature>
<evidence type="ECO:0000313" key="12">
    <source>
        <dbReference type="Proteomes" id="UP001391051"/>
    </source>
</evidence>
<keyword evidence="6" id="KW-0067">ATP-binding</keyword>
<dbReference type="Pfam" id="PF00069">
    <property type="entry name" value="Pkinase"/>
    <property type="match status" value="1"/>
</dbReference>
<comment type="catalytic activity">
    <reaction evidence="7">
        <text>L-threonyl-[protein] + ATP = O-phospho-L-threonyl-[protein] + ADP + H(+)</text>
        <dbReference type="Rhea" id="RHEA:46608"/>
        <dbReference type="Rhea" id="RHEA-COMP:11060"/>
        <dbReference type="Rhea" id="RHEA-COMP:11605"/>
        <dbReference type="ChEBI" id="CHEBI:15378"/>
        <dbReference type="ChEBI" id="CHEBI:30013"/>
        <dbReference type="ChEBI" id="CHEBI:30616"/>
        <dbReference type="ChEBI" id="CHEBI:61977"/>
        <dbReference type="ChEBI" id="CHEBI:456216"/>
        <dbReference type="EC" id="2.7.11.1"/>
    </reaction>
</comment>
<name>A0ABR1QSD1_9PEZI</name>
<evidence type="ECO:0000256" key="4">
    <source>
        <dbReference type="ARBA" id="ARBA00022741"/>
    </source>
</evidence>
<keyword evidence="5" id="KW-0418">Kinase</keyword>
<dbReference type="CDD" id="cd00180">
    <property type="entry name" value="PKc"/>
    <property type="match status" value="1"/>
</dbReference>
<dbReference type="SMART" id="SM00220">
    <property type="entry name" value="S_TKc"/>
    <property type="match status" value="1"/>
</dbReference>
<dbReference type="InterPro" id="IPR053235">
    <property type="entry name" value="Ser_Thr_kinase"/>
</dbReference>
<gene>
    <name evidence="11" type="ORF">PG986_003666</name>
</gene>
<dbReference type="GeneID" id="92072950"/>
<evidence type="ECO:0000256" key="5">
    <source>
        <dbReference type="ARBA" id="ARBA00022777"/>
    </source>
</evidence>
<evidence type="ECO:0000256" key="3">
    <source>
        <dbReference type="ARBA" id="ARBA00022679"/>
    </source>
</evidence>
<dbReference type="PANTHER" id="PTHR24361:SF433">
    <property type="entry name" value="PROTEIN KINASE DOMAIN-CONTAINING PROTEIN"/>
    <property type="match status" value="1"/>
</dbReference>
<dbReference type="Proteomes" id="UP001391051">
    <property type="component" value="Unassembled WGS sequence"/>
</dbReference>
<dbReference type="PROSITE" id="PS50011">
    <property type="entry name" value="PROTEIN_KINASE_DOM"/>
    <property type="match status" value="1"/>
</dbReference>
<dbReference type="InterPro" id="IPR011009">
    <property type="entry name" value="Kinase-like_dom_sf"/>
</dbReference>
<feature type="compositionally biased region" description="Low complexity" evidence="9">
    <location>
        <begin position="404"/>
        <end position="450"/>
    </location>
</feature>
<feature type="compositionally biased region" description="Low complexity" evidence="9">
    <location>
        <begin position="465"/>
        <end position="475"/>
    </location>
</feature>
<evidence type="ECO:0000256" key="8">
    <source>
        <dbReference type="ARBA" id="ARBA00048679"/>
    </source>
</evidence>
<accession>A0ABR1QSD1</accession>
<keyword evidence="2" id="KW-0723">Serine/threonine-protein kinase</keyword>
<evidence type="ECO:0000259" key="10">
    <source>
        <dbReference type="PROSITE" id="PS50011"/>
    </source>
</evidence>
<dbReference type="PANTHER" id="PTHR24361">
    <property type="entry name" value="MITOGEN-ACTIVATED KINASE KINASE KINASE"/>
    <property type="match status" value="1"/>
</dbReference>
<comment type="catalytic activity">
    <reaction evidence="8">
        <text>L-seryl-[protein] + ATP = O-phospho-L-seryl-[protein] + ADP + H(+)</text>
        <dbReference type="Rhea" id="RHEA:17989"/>
        <dbReference type="Rhea" id="RHEA-COMP:9863"/>
        <dbReference type="Rhea" id="RHEA-COMP:11604"/>
        <dbReference type="ChEBI" id="CHEBI:15378"/>
        <dbReference type="ChEBI" id="CHEBI:29999"/>
        <dbReference type="ChEBI" id="CHEBI:30616"/>
        <dbReference type="ChEBI" id="CHEBI:83421"/>
        <dbReference type="ChEBI" id="CHEBI:456216"/>
        <dbReference type="EC" id="2.7.11.1"/>
    </reaction>
</comment>
<feature type="region of interest" description="Disordered" evidence="9">
    <location>
        <begin position="48"/>
        <end position="105"/>
    </location>
</feature>
<dbReference type="RefSeq" id="XP_066704952.1">
    <property type="nucleotide sequence ID" value="XM_066839888.1"/>
</dbReference>
<organism evidence="11 12">
    <name type="scientific">Apiospora aurea</name>
    <dbReference type="NCBI Taxonomy" id="335848"/>
    <lineage>
        <taxon>Eukaryota</taxon>
        <taxon>Fungi</taxon>
        <taxon>Dikarya</taxon>
        <taxon>Ascomycota</taxon>
        <taxon>Pezizomycotina</taxon>
        <taxon>Sordariomycetes</taxon>
        <taxon>Xylariomycetidae</taxon>
        <taxon>Amphisphaeriales</taxon>
        <taxon>Apiosporaceae</taxon>
        <taxon>Apiospora</taxon>
    </lineage>
</organism>
<reference evidence="11 12" key="1">
    <citation type="submission" date="2023-01" db="EMBL/GenBank/DDBJ databases">
        <title>Analysis of 21 Apiospora genomes using comparative genomics revels a genus with tremendous synthesis potential of carbohydrate active enzymes and secondary metabolites.</title>
        <authorList>
            <person name="Sorensen T."/>
        </authorList>
    </citation>
    <scope>NUCLEOTIDE SEQUENCE [LARGE SCALE GENOMIC DNA]</scope>
    <source>
        <strain evidence="11 12">CBS 24483</strain>
    </source>
</reference>
<evidence type="ECO:0000256" key="9">
    <source>
        <dbReference type="SAM" id="MobiDB-lite"/>
    </source>
</evidence>
<dbReference type="PROSITE" id="PS00108">
    <property type="entry name" value="PROTEIN_KINASE_ST"/>
    <property type="match status" value="1"/>
</dbReference>
<keyword evidence="12" id="KW-1185">Reference proteome</keyword>
<evidence type="ECO:0000256" key="2">
    <source>
        <dbReference type="ARBA" id="ARBA00022527"/>
    </source>
</evidence>
<dbReference type="EMBL" id="JAQQWE010000002">
    <property type="protein sequence ID" value="KAK7962841.1"/>
    <property type="molecule type" value="Genomic_DNA"/>
</dbReference>
<comment type="caution">
    <text evidence="11">The sequence shown here is derived from an EMBL/GenBank/DDBJ whole genome shotgun (WGS) entry which is preliminary data.</text>
</comment>
<feature type="region of interest" description="Disordered" evidence="9">
    <location>
        <begin position="404"/>
        <end position="547"/>
    </location>
</feature>
<protein>
    <recommendedName>
        <fullName evidence="1">non-specific serine/threonine protein kinase</fullName>
        <ecNumber evidence="1">2.7.11.1</ecNumber>
    </recommendedName>
</protein>
<keyword evidence="3" id="KW-0808">Transferase</keyword>
<dbReference type="InterPro" id="IPR008271">
    <property type="entry name" value="Ser/Thr_kinase_AS"/>
</dbReference>
<evidence type="ECO:0000256" key="1">
    <source>
        <dbReference type="ARBA" id="ARBA00012513"/>
    </source>
</evidence>
<evidence type="ECO:0000256" key="6">
    <source>
        <dbReference type="ARBA" id="ARBA00022840"/>
    </source>
</evidence>
<evidence type="ECO:0000256" key="7">
    <source>
        <dbReference type="ARBA" id="ARBA00047899"/>
    </source>
</evidence>
<dbReference type="SUPFAM" id="SSF56112">
    <property type="entry name" value="Protein kinase-like (PK-like)"/>
    <property type="match status" value="1"/>
</dbReference>
<dbReference type="InterPro" id="IPR000719">
    <property type="entry name" value="Prot_kinase_dom"/>
</dbReference>
<sequence length="547" mass="60887">MPHHPLTIFSLVPVGTRAENVVNHSENEHLVSTSSDFGKVLDIGHHLQGPVRVRRRPENQRRHVPRPVQRPDEPSPRRKRHALRAGPRAQGGRAAQYEHGHQDGGGAGLDLTMFRLLWAEQRAEKRKELGRGNFGVVQKAMDLDPGRLMAVRIIRPGQKFSNPDQQTRFHVALKREVEAMSRIDHPCFVNYTTMENCDDSTLKIFMGLKEGTLTSLISGNPAPDVQNSIASTVLHDMLQALDYLTKEWSIIHRDVKPDNVLYVSGVQAGQYRFQLGDLGLCNSVKMAQTRAGTPIFMTPELWQEGKNQTDKVDIWSLFVTILWTLNVDEFRSTALNFNHERDALTEVVRLSRMPDVALISKMGIVDPERRASAEQMLVKCFNGDGLVVPSWACVGAPTTPPAEAVAAATTTATAQPPAPETTTTTTPVSSPPRRQRATTPRATGGADAAPIDAPELQQKYPCRPQPRGQGQSSQSLTDNGREGSRRIQRSRHSGELRRQPPVKLRPQLSSKPRSESFPESVWAQFPSRQCGFNRNPQYSVGISHRSR</sequence>
<proteinExistence type="predicted"/>
<keyword evidence="4" id="KW-0547">Nucleotide-binding</keyword>
<dbReference type="EC" id="2.7.11.1" evidence="1"/>
<feature type="domain" description="Protein kinase" evidence="10">
    <location>
        <begin position="123"/>
        <end position="387"/>
    </location>
</feature>